<dbReference type="SMART" id="SM00644">
    <property type="entry name" value="Ami_2"/>
    <property type="match status" value="1"/>
</dbReference>
<dbReference type="GO" id="GO:0042834">
    <property type="term" value="F:peptidoglycan binding"/>
    <property type="evidence" value="ECO:0007669"/>
    <property type="project" value="InterPro"/>
</dbReference>
<dbReference type="CDD" id="cd06583">
    <property type="entry name" value="PGRP"/>
    <property type="match status" value="1"/>
</dbReference>
<dbReference type="EMBL" id="CP015378">
    <property type="protein sequence ID" value="ANC76576.1"/>
    <property type="molecule type" value="Genomic_DNA"/>
</dbReference>
<keyword evidence="3" id="KW-0378">Hydrolase</keyword>
<dbReference type="PANTHER" id="PTHR30417">
    <property type="entry name" value="N-ACETYLMURAMOYL-L-ALANINE AMIDASE AMID"/>
    <property type="match status" value="1"/>
</dbReference>
<feature type="domain" description="SPOR" evidence="5">
    <location>
        <begin position="180"/>
        <end position="218"/>
    </location>
</feature>
<dbReference type="InterPro" id="IPR036505">
    <property type="entry name" value="Amidase/PGRP_sf"/>
</dbReference>
<evidence type="ECO:0000313" key="6">
    <source>
        <dbReference type="EMBL" id="ANC76576.1"/>
    </source>
</evidence>
<evidence type="ECO:0000313" key="7">
    <source>
        <dbReference type="Proteomes" id="UP000076623"/>
    </source>
</evidence>
<dbReference type="GO" id="GO:0009253">
    <property type="term" value="P:peptidoglycan catabolic process"/>
    <property type="evidence" value="ECO:0007669"/>
    <property type="project" value="InterPro"/>
</dbReference>
<sequence length="218" mass="25484">MKGKYQITNQFIKKEWKQRPGGNRIPRFAVAHDTGNPDSTAQQNYAYFNSRHLEASAHVFIDDKQIVLIIPLDEKAWHVRSDVSDANEWGIGVELCYGPSIDFNKAYSRYVWFFAYLCEMYQWDPAQKINGHFQLDPKRRTDPLNCFHQYGKTFPFFIEDVKYELKKFVVNHKEFHELVTEEGKLYKVQIGAFSSRENAENLSRKAKAAGFAVHIDYS</sequence>
<dbReference type="GO" id="GO:0071555">
    <property type="term" value="P:cell wall organization"/>
    <property type="evidence" value="ECO:0007669"/>
    <property type="project" value="UniProtKB-KW"/>
</dbReference>
<dbReference type="Proteomes" id="UP000076623">
    <property type="component" value="Chromosome"/>
</dbReference>
<dbReference type="Gene3D" id="3.40.80.10">
    <property type="entry name" value="Peptidoglycan recognition protein-like"/>
    <property type="match status" value="1"/>
</dbReference>
<comment type="catalytic activity">
    <reaction evidence="1">
        <text>Hydrolyzes the link between N-acetylmuramoyl residues and L-amino acid residues in certain cell-wall glycopeptides.</text>
        <dbReference type="EC" id="3.5.1.28"/>
    </reaction>
</comment>
<dbReference type="AlphaFoldDB" id="A0A160IL50"/>
<gene>
    <name evidence="6" type="ORF">ABE65_007090</name>
</gene>
<keyword evidence="4" id="KW-0961">Cell wall biogenesis/degradation</keyword>
<organism evidence="6 7">
    <name type="scientific">Fictibacillus phosphorivorans</name>
    <dbReference type="NCBI Taxonomy" id="1221500"/>
    <lineage>
        <taxon>Bacteria</taxon>
        <taxon>Bacillati</taxon>
        <taxon>Bacillota</taxon>
        <taxon>Bacilli</taxon>
        <taxon>Bacillales</taxon>
        <taxon>Fictibacillaceae</taxon>
        <taxon>Fictibacillus</taxon>
    </lineage>
</organism>
<dbReference type="InterPro" id="IPR051206">
    <property type="entry name" value="NAMLAA_amidase_2"/>
</dbReference>
<dbReference type="STRING" id="1221500.ABE65_007090"/>
<dbReference type="InterPro" id="IPR007730">
    <property type="entry name" value="SPOR-like_dom"/>
</dbReference>
<dbReference type="EC" id="3.5.1.28" evidence="2"/>
<dbReference type="Gene3D" id="3.30.70.1070">
    <property type="entry name" value="Sporulation related repeat"/>
    <property type="match status" value="1"/>
</dbReference>
<evidence type="ECO:0000256" key="1">
    <source>
        <dbReference type="ARBA" id="ARBA00001561"/>
    </source>
</evidence>
<evidence type="ECO:0000256" key="3">
    <source>
        <dbReference type="ARBA" id="ARBA00022801"/>
    </source>
</evidence>
<accession>A0A160IL50</accession>
<dbReference type="Pfam" id="PF01510">
    <property type="entry name" value="Amidase_2"/>
    <property type="match status" value="1"/>
</dbReference>
<evidence type="ECO:0000259" key="5">
    <source>
        <dbReference type="PROSITE" id="PS51724"/>
    </source>
</evidence>
<dbReference type="KEGG" id="fpn:ABE65_007090"/>
<name>A0A160IL50_9BACL</name>
<dbReference type="PANTHER" id="PTHR30417:SF1">
    <property type="entry name" value="N-ACETYLMURAMOYL-L-ALANINE AMIDASE AMID"/>
    <property type="match status" value="1"/>
</dbReference>
<dbReference type="InterPro" id="IPR036680">
    <property type="entry name" value="SPOR-like_sf"/>
</dbReference>
<reference evidence="6 7" key="1">
    <citation type="submission" date="2016-04" db="EMBL/GenBank/DDBJ databases">
        <title>Complete genome sequence of Fictibacillus phosphorivorans G25-29, a strain toxic to nematodes.</title>
        <authorList>
            <person name="Zheng Z."/>
        </authorList>
    </citation>
    <scope>NUCLEOTIDE SEQUENCE [LARGE SCALE GENOMIC DNA]</scope>
    <source>
        <strain evidence="6 7">G25-29</strain>
    </source>
</reference>
<dbReference type="SUPFAM" id="SSF110997">
    <property type="entry name" value="Sporulation related repeat"/>
    <property type="match status" value="1"/>
</dbReference>
<protein>
    <recommendedName>
        <fullName evidence="2">N-acetylmuramoyl-L-alanine amidase</fullName>
        <ecNumber evidence="2">3.5.1.28</ecNumber>
    </recommendedName>
</protein>
<dbReference type="RefSeq" id="WP_066392907.1">
    <property type="nucleotide sequence ID" value="NZ_CP015378.1"/>
</dbReference>
<dbReference type="Pfam" id="PF05036">
    <property type="entry name" value="SPOR"/>
    <property type="match status" value="1"/>
</dbReference>
<dbReference type="GO" id="GO:0009254">
    <property type="term" value="P:peptidoglycan turnover"/>
    <property type="evidence" value="ECO:0007669"/>
    <property type="project" value="TreeGrafter"/>
</dbReference>
<dbReference type="PROSITE" id="PS51724">
    <property type="entry name" value="SPOR"/>
    <property type="match status" value="1"/>
</dbReference>
<keyword evidence="7" id="KW-1185">Reference proteome</keyword>
<evidence type="ECO:0000256" key="4">
    <source>
        <dbReference type="ARBA" id="ARBA00023316"/>
    </source>
</evidence>
<dbReference type="InterPro" id="IPR002502">
    <property type="entry name" value="Amidase_domain"/>
</dbReference>
<proteinExistence type="predicted"/>
<evidence type="ECO:0000256" key="2">
    <source>
        <dbReference type="ARBA" id="ARBA00011901"/>
    </source>
</evidence>
<dbReference type="SUPFAM" id="SSF55846">
    <property type="entry name" value="N-acetylmuramoyl-L-alanine amidase-like"/>
    <property type="match status" value="1"/>
</dbReference>
<dbReference type="GO" id="GO:0008745">
    <property type="term" value="F:N-acetylmuramoyl-L-alanine amidase activity"/>
    <property type="evidence" value="ECO:0007669"/>
    <property type="project" value="UniProtKB-EC"/>
</dbReference>